<dbReference type="EMBL" id="BAAAZY010000042">
    <property type="protein sequence ID" value="GAA4090848.1"/>
    <property type="molecule type" value="Genomic_DNA"/>
</dbReference>
<reference evidence="3" key="1">
    <citation type="journal article" date="2019" name="Int. J. Syst. Evol. Microbiol.">
        <title>The Global Catalogue of Microorganisms (GCM) 10K type strain sequencing project: providing services to taxonomists for standard genome sequencing and annotation.</title>
        <authorList>
            <consortium name="The Broad Institute Genomics Platform"/>
            <consortium name="The Broad Institute Genome Sequencing Center for Infectious Disease"/>
            <person name="Wu L."/>
            <person name="Ma J."/>
        </authorList>
    </citation>
    <scope>NUCLEOTIDE SEQUENCE [LARGE SCALE GENOMIC DNA]</scope>
    <source>
        <strain evidence="3">JCM 16925</strain>
    </source>
</reference>
<protein>
    <submittedName>
        <fullName evidence="2">Uncharacterized protein</fullName>
    </submittedName>
</protein>
<evidence type="ECO:0000313" key="2">
    <source>
        <dbReference type="EMBL" id="GAA4090848.1"/>
    </source>
</evidence>
<evidence type="ECO:0000256" key="1">
    <source>
        <dbReference type="SAM" id="MobiDB-lite"/>
    </source>
</evidence>
<organism evidence="2 3">
    <name type="scientific">Streptomyces shaanxiensis</name>
    <dbReference type="NCBI Taxonomy" id="653357"/>
    <lineage>
        <taxon>Bacteria</taxon>
        <taxon>Bacillati</taxon>
        <taxon>Actinomycetota</taxon>
        <taxon>Actinomycetes</taxon>
        <taxon>Kitasatosporales</taxon>
        <taxon>Streptomycetaceae</taxon>
        <taxon>Streptomyces</taxon>
    </lineage>
</organism>
<name>A0ABP7WKF4_9ACTN</name>
<dbReference type="Proteomes" id="UP001499984">
    <property type="component" value="Unassembled WGS sequence"/>
</dbReference>
<evidence type="ECO:0000313" key="3">
    <source>
        <dbReference type="Proteomes" id="UP001499984"/>
    </source>
</evidence>
<accession>A0ABP7WKF4</accession>
<keyword evidence="3" id="KW-1185">Reference proteome</keyword>
<proteinExistence type="predicted"/>
<comment type="caution">
    <text evidence="2">The sequence shown here is derived from an EMBL/GenBank/DDBJ whole genome shotgun (WGS) entry which is preliminary data.</text>
</comment>
<gene>
    <name evidence="2" type="ORF">GCM10022233_87720</name>
</gene>
<feature type="region of interest" description="Disordered" evidence="1">
    <location>
        <begin position="224"/>
        <end position="255"/>
    </location>
</feature>
<feature type="compositionally biased region" description="Basic and acidic residues" evidence="1">
    <location>
        <begin position="237"/>
        <end position="247"/>
    </location>
</feature>
<feature type="region of interest" description="Disordered" evidence="1">
    <location>
        <begin position="1"/>
        <end position="22"/>
    </location>
</feature>
<sequence>MRGLAPSLHRRHHGSTVDRLEGPMRVRKIVANGSAPVSDPQVKQLDRVALDLLRVAREADAESMQDLGEVVEKFQKVQSMFGFRQQLAPAPGQGHELIRNCQALAVDLRAKAWNMVGLEKVFAGDRKREAHNVQEPFSLQERAEAERALACYRGETFFETAVWYLLQLDPIDKVVLGGLASVLGRAVAVRNSEKLRERLQDVQKHTIAPGRDQLAGVENLPVEEPDACQAERQLPNLDREIKPRPRGPEAGGGLF</sequence>